<evidence type="ECO:0000313" key="2">
    <source>
        <dbReference type="EMBL" id="MBD7978181.1"/>
    </source>
</evidence>
<gene>
    <name evidence="2" type="ORF">H9642_13415</name>
</gene>
<protein>
    <submittedName>
        <fullName evidence="2">LEA type 2 family protein</fullName>
    </submittedName>
</protein>
<keyword evidence="3" id="KW-1185">Reference proteome</keyword>
<evidence type="ECO:0000313" key="3">
    <source>
        <dbReference type="Proteomes" id="UP000611945"/>
    </source>
</evidence>
<dbReference type="PROSITE" id="PS51257">
    <property type="entry name" value="PROKAR_LIPOPROTEIN"/>
    <property type="match status" value="1"/>
</dbReference>
<dbReference type="Gene3D" id="2.60.40.1820">
    <property type="match status" value="1"/>
</dbReference>
<proteinExistence type="predicted"/>
<dbReference type="InterPro" id="IPR004864">
    <property type="entry name" value="LEA_2"/>
</dbReference>
<sequence>MSLQARTIRIVSVSLYAALLSLLGGCSTWMGSNYQDPDVQLLNVEVIEAKLLEQQFRLNFRFTNPNDRSLPIRGINYSLQLNELKLADAEYERFFIVPAHGSKIVQVALHTNLWRHMRDLIKLLEKPDQPIRYQLQGVIKTGLMQGRRVHLLRNGEIIPGDIIPE</sequence>
<organism evidence="2 3">
    <name type="scientific">Serpens gallinarum</name>
    <dbReference type="NCBI Taxonomy" id="2763075"/>
    <lineage>
        <taxon>Bacteria</taxon>
        <taxon>Pseudomonadati</taxon>
        <taxon>Pseudomonadota</taxon>
        <taxon>Gammaproteobacteria</taxon>
        <taxon>Pseudomonadales</taxon>
        <taxon>Pseudomonadaceae</taxon>
        <taxon>Pseudomonas</taxon>
    </lineage>
</organism>
<dbReference type="SMART" id="SM00769">
    <property type="entry name" value="WHy"/>
    <property type="match status" value="1"/>
</dbReference>
<dbReference type="SUPFAM" id="SSF117070">
    <property type="entry name" value="LEA14-like"/>
    <property type="match status" value="1"/>
</dbReference>
<dbReference type="RefSeq" id="WP_251836954.1">
    <property type="nucleotide sequence ID" value="NZ_JACSQG010000007.1"/>
</dbReference>
<reference evidence="2 3" key="1">
    <citation type="submission" date="2020-08" db="EMBL/GenBank/DDBJ databases">
        <title>A Genomic Blueprint of the Chicken Gut Microbiome.</title>
        <authorList>
            <person name="Gilroy R."/>
            <person name="Ravi A."/>
            <person name="Getino M."/>
            <person name="Pursley I."/>
            <person name="Horton D.L."/>
            <person name="Alikhan N.-F."/>
            <person name="Baker D."/>
            <person name="Gharbi K."/>
            <person name="Hall N."/>
            <person name="Watson M."/>
            <person name="Adriaenssens E.M."/>
            <person name="Foster-Nyarko E."/>
            <person name="Jarju S."/>
            <person name="Secka A."/>
            <person name="Antonio M."/>
            <person name="Oren A."/>
            <person name="Chaudhuri R."/>
            <person name="La Ragione R.M."/>
            <person name="Hildebrand F."/>
            <person name="Pallen M.J."/>
        </authorList>
    </citation>
    <scope>NUCLEOTIDE SEQUENCE [LARGE SCALE GENOMIC DNA]</scope>
    <source>
        <strain evidence="2 3">Sa2CUA2</strain>
    </source>
</reference>
<name>A0ABR8TQY2_9PSED</name>
<dbReference type="EMBL" id="JACSQG010000007">
    <property type="protein sequence ID" value="MBD7978181.1"/>
    <property type="molecule type" value="Genomic_DNA"/>
</dbReference>
<accession>A0ABR8TQY2</accession>
<dbReference type="Proteomes" id="UP000611945">
    <property type="component" value="Unassembled WGS sequence"/>
</dbReference>
<feature type="domain" description="Water stress and hypersensitive response" evidence="1">
    <location>
        <begin position="39"/>
        <end position="158"/>
    </location>
</feature>
<comment type="caution">
    <text evidence="2">The sequence shown here is derived from an EMBL/GenBank/DDBJ whole genome shotgun (WGS) entry which is preliminary data.</text>
</comment>
<evidence type="ECO:0000259" key="1">
    <source>
        <dbReference type="SMART" id="SM00769"/>
    </source>
</evidence>
<dbReference type="InterPro" id="IPR013990">
    <property type="entry name" value="WHy-dom"/>
</dbReference>
<dbReference type="Pfam" id="PF03168">
    <property type="entry name" value="LEA_2"/>
    <property type="match status" value="1"/>
</dbReference>